<feature type="region of interest" description="Disordered" evidence="9">
    <location>
        <begin position="192"/>
        <end position="291"/>
    </location>
</feature>
<keyword evidence="13" id="KW-1185">Reference proteome</keyword>
<evidence type="ECO:0000256" key="5">
    <source>
        <dbReference type="ARBA" id="ARBA00022759"/>
    </source>
</evidence>
<feature type="compositionally biased region" description="Basic and acidic residues" evidence="9">
    <location>
        <begin position="1509"/>
        <end position="1532"/>
    </location>
</feature>
<dbReference type="Pfam" id="PF00078">
    <property type="entry name" value="RVT_1"/>
    <property type="match status" value="2"/>
</dbReference>
<dbReference type="PROSITE" id="PS00141">
    <property type="entry name" value="ASP_PROTEASE"/>
    <property type="match status" value="1"/>
</dbReference>
<feature type="domain" description="Integrase catalytic" evidence="11">
    <location>
        <begin position="962"/>
        <end position="1080"/>
    </location>
</feature>
<dbReference type="CDD" id="cd00303">
    <property type="entry name" value="retropepsin_like"/>
    <property type="match status" value="1"/>
</dbReference>
<keyword evidence="7 12" id="KW-0695">RNA-directed DNA polymerase</keyword>
<dbReference type="Pfam" id="PF17917">
    <property type="entry name" value="RT_RNaseH"/>
    <property type="match status" value="1"/>
</dbReference>
<dbReference type="InterPro" id="IPR050951">
    <property type="entry name" value="Retrovirus_Pol_polyprotein"/>
</dbReference>
<dbReference type="SMART" id="SM00343">
    <property type="entry name" value="ZnF_C2HC"/>
    <property type="match status" value="1"/>
</dbReference>
<feature type="compositionally biased region" description="Basic and acidic residues" evidence="9">
    <location>
        <begin position="221"/>
        <end position="234"/>
    </location>
</feature>
<proteinExistence type="predicted"/>
<dbReference type="Gene3D" id="3.10.10.10">
    <property type="entry name" value="HIV Type 1 Reverse Transcriptase, subunit A, domain 1"/>
    <property type="match status" value="1"/>
</dbReference>
<dbReference type="PANTHER" id="PTHR37984">
    <property type="entry name" value="PROTEIN CBG26694"/>
    <property type="match status" value="1"/>
</dbReference>
<keyword evidence="4" id="KW-0540">Nuclease</keyword>
<feature type="compositionally biased region" description="Polar residues" evidence="9">
    <location>
        <begin position="1585"/>
        <end position="1595"/>
    </location>
</feature>
<evidence type="ECO:0000256" key="8">
    <source>
        <dbReference type="PROSITE-ProRule" id="PRU00047"/>
    </source>
</evidence>
<keyword evidence="5" id="KW-0255">Endonuclease</keyword>
<evidence type="ECO:0000259" key="10">
    <source>
        <dbReference type="PROSITE" id="PS50158"/>
    </source>
</evidence>
<dbReference type="InterPro" id="IPR012337">
    <property type="entry name" value="RNaseH-like_sf"/>
</dbReference>
<evidence type="ECO:0000256" key="6">
    <source>
        <dbReference type="ARBA" id="ARBA00022801"/>
    </source>
</evidence>
<dbReference type="InterPro" id="IPR000477">
    <property type="entry name" value="RT_dom"/>
</dbReference>
<keyword evidence="8" id="KW-0479">Metal-binding</keyword>
<dbReference type="Proteomes" id="UP001151760">
    <property type="component" value="Unassembled WGS sequence"/>
</dbReference>
<dbReference type="GO" id="GO:0003964">
    <property type="term" value="F:RNA-directed DNA polymerase activity"/>
    <property type="evidence" value="ECO:0007669"/>
    <property type="project" value="UniProtKB-KW"/>
</dbReference>
<dbReference type="Gene3D" id="3.30.70.270">
    <property type="match status" value="3"/>
</dbReference>
<keyword evidence="6" id="KW-0378">Hydrolase</keyword>
<reference evidence="12" key="1">
    <citation type="journal article" date="2022" name="Int. J. Mol. Sci.">
        <title>Draft Genome of Tanacetum Coccineum: Genomic Comparison of Closely Related Tanacetum-Family Plants.</title>
        <authorList>
            <person name="Yamashiro T."/>
            <person name="Shiraishi A."/>
            <person name="Nakayama K."/>
            <person name="Satake H."/>
        </authorList>
    </citation>
    <scope>NUCLEOTIDE SEQUENCE</scope>
</reference>
<dbReference type="PANTHER" id="PTHR37984:SF5">
    <property type="entry name" value="PROTEIN NYNRIN-LIKE"/>
    <property type="match status" value="1"/>
</dbReference>
<dbReference type="EMBL" id="BQNB010012577">
    <property type="protein sequence ID" value="GJT05309.1"/>
    <property type="molecule type" value="Genomic_DNA"/>
</dbReference>
<dbReference type="InterPro" id="IPR043502">
    <property type="entry name" value="DNA/RNA_pol_sf"/>
</dbReference>
<dbReference type="Gene3D" id="3.30.420.10">
    <property type="entry name" value="Ribonuclease H-like superfamily/Ribonuclease H"/>
    <property type="match status" value="1"/>
</dbReference>
<dbReference type="PROSITE" id="PS50994">
    <property type="entry name" value="INTEGRASE"/>
    <property type="match status" value="1"/>
</dbReference>
<evidence type="ECO:0000313" key="13">
    <source>
        <dbReference type="Proteomes" id="UP001151760"/>
    </source>
</evidence>
<dbReference type="PROSITE" id="PS50158">
    <property type="entry name" value="ZF_CCHC"/>
    <property type="match status" value="1"/>
</dbReference>
<sequence length="1806" mass="206730">MVNTRTDAELAAAVQAAVDAMLPQIREQVREEYRAGASGSNPPPVTIHTWLERFNKQKPRLFEKAVAPVDAENWISHMEKIFDVMDCNDAFKTRLAVYKFEGDALAWWKAYKRKGWRCVVLTLTWAAFKSCLYSVFPSSEQAAGTAEEQAKNFRWGLHKSILDHVMCIQFTDVAQVADAARNLEILRDRDDYDRSERSDKRHKSGDRYHPYSQQGSHKSHGQSDDRQRSDRQGSDRQGGGGNYRNNNNNNYSRDNNRNSGAGRDQRNRGQQSHRSTNSGSQQSRVPSEGYTHPVCNTCGRRHPGECRRAAGTCFKCGQAGHLQRDCKKNTGASSSGHADKKPDASGRVFALTQDQAANTSGTITGALLFGRAVFVLFDTGATHSVISTKFASCFTMTPILLDHVLCISTPMKDSARITHVYRDLPLQFDDKIRSVNALPLDMCEFDIILGMDWLAAHRATIDCHSRRVIFGDIHAPEFIYHGSLPGKSMKIISALKARTLLSHGCEELPGIPPIRDVEFNIELIPGAEPISKAPYRMAPIELKELKDQLQELLERGFIRPSVSPWGAPVLFVKKKDGSMRLCIDYRELNKITIRNRYPLPRIDDLFDQLQGAKHFSKIDLRSGYHQLRVKEQDISKTAFRTRYGHYEFLFVIVFIDDILVFSKSKEEHEEHLRTVLQILRQEKLYAKFSKCEFWLSKVAFLGHIVSAEGITMDPAKVEAITKWPRPTSVTEVRSFLGLAGYYRRFVEGFSRLALPLTKLMRKGEKFVWNEEREKSFEELKQRLVSAPILTLPSGSGGFQIYSDASKKGLGCVLMQHGKVIAYASRQLKPYEVNYPTHDLELAAVVFALKIWRHYLYGESCDIFTDHKSLKYIFTQRELNMRQRRWLELLKDYDTNIQYHPGLKDVVAADALSRKKMTEKLGNIQIIDQQTEFRVMTMAYYRQGFDRRGTTIFSNTCGGVDYTVSKIAEMFQQEIIRLHGTPSAIVSDRDPRFTSRFWKGLQKAWGTRLKFSTAFHPETDGQSERTIQTLEDMLRSCALDMVGERILEGPEMIEVTNEKVAVAREKLKEARTRQKSYADRHRRSLEFQPGDHVFLKVSPTRRVRRFGIKARSVPRQSHEEQDDPFCQNSLEESSRAGSHLGDRGVYTDFLSSFSSMIWNEGLLDDIVLSDEEWEEHEYGNLPNIVVDSSPKPYLNAHHEGDGSNHEKWNGNTKELGKEPHPNNFEDLPLEQDILSFIRDLRHTGDITYLTDVNVDYLHQPWRAFATIINKCPSGKETGMDKIRLSRAQIRWGMFYKKNIDYVYLLWEDFLFQIEYKDAKKTNKMSYPRFTKIIIDYFMSKDQSILRRNKMFWHTARDDTMFTSMRCISRHEDTQVYEKTPKPKYVRKKVDFDTSPKQKLVQATKGTIIKSEAQVAKSDKKKQHAKKPKAKGLAVLSEVALTEAEQLKLAARKTFTYHKKVAQVMELTLRVLDVPIYESESEKESQGDSDEEYNDEDDFDDDSNDKDECDNERTKSNRDEIPDSNKTNEEHNKEEEEYDDEFNIEEEEKIDDEETMNDDEGNEVTKELYDDVNQVEEDAHVTLTPVLDTQKTGGPTQSSSVSSDFTSKLLNLDNPSPADNEIASLMDTTAQRATVIPKIISSFTTTVPPPPPFFNPLLPQETPTASDTTTSLPTLPDFAYVFKFNERVTNLEKDLSEIKQVDQYAQALSSNLAIVDRYMDNKFGEAINKAIQAHNFNCREEVQAEKREYIELVDSTRSQDERDKDRDPSTGSDRGTKRRKSSKDVESSRDSRSKEKKSSSTSKDASQS</sequence>
<organism evidence="12 13">
    <name type="scientific">Tanacetum coccineum</name>
    <dbReference type="NCBI Taxonomy" id="301880"/>
    <lineage>
        <taxon>Eukaryota</taxon>
        <taxon>Viridiplantae</taxon>
        <taxon>Streptophyta</taxon>
        <taxon>Embryophyta</taxon>
        <taxon>Tracheophyta</taxon>
        <taxon>Spermatophyta</taxon>
        <taxon>Magnoliopsida</taxon>
        <taxon>eudicotyledons</taxon>
        <taxon>Gunneridae</taxon>
        <taxon>Pentapetalae</taxon>
        <taxon>asterids</taxon>
        <taxon>campanulids</taxon>
        <taxon>Asterales</taxon>
        <taxon>Asteraceae</taxon>
        <taxon>Asteroideae</taxon>
        <taxon>Anthemideae</taxon>
        <taxon>Anthemidinae</taxon>
        <taxon>Tanacetum</taxon>
    </lineage>
</organism>
<gene>
    <name evidence="12" type="ORF">Tco_0839771</name>
</gene>
<dbReference type="SUPFAM" id="SSF53098">
    <property type="entry name" value="Ribonuclease H-like"/>
    <property type="match status" value="1"/>
</dbReference>
<evidence type="ECO:0000256" key="3">
    <source>
        <dbReference type="ARBA" id="ARBA00022695"/>
    </source>
</evidence>
<protein>
    <recommendedName>
        <fullName evidence="1">RNA-directed DNA polymerase</fullName>
        <ecNumber evidence="1">2.7.7.49</ecNumber>
    </recommendedName>
</protein>
<feature type="region of interest" description="Disordered" evidence="9">
    <location>
        <begin position="1582"/>
        <end position="1611"/>
    </location>
</feature>
<name>A0ABQ5AW37_9ASTR</name>
<dbReference type="SUPFAM" id="SSF56672">
    <property type="entry name" value="DNA/RNA polymerases"/>
    <property type="match status" value="1"/>
</dbReference>
<dbReference type="SUPFAM" id="SSF50630">
    <property type="entry name" value="Acid proteases"/>
    <property type="match status" value="1"/>
</dbReference>
<reference evidence="12" key="2">
    <citation type="submission" date="2022-01" db="EMBL/GenBank/DDBJ databases">
        <authorList>
            <person name="Yamashiro T."/>
            <person name="Shiraishi A."/>
            <person name="Satake H."/>
            <person name="Nakayama K."/>
        </authorList>
    </citation>
    <scope>NUCLEOTIDE SEQUENCE</scope>
</reference>
<dbReference type="CDD" id="cd09274">
    <property type="entry name" value="RNase_HI_RT_Ty3"/>
    <property type="match status" value="1"/>
</dbReference>
<dbReference type="InterPro" id="IPR036397">
    <property type="entry name" value="RNaseH_sf"/>
</dbReference>
<evidence type="ECO:0000256" key="4">
    <source>
        <dbReference type="ARBA" id="ARBA00022722"/>
    </source>
</evidence>
<feature type="compositionally biased region" description="Low complexity" evidence="9">
    <location>
        <begin position="1797"/>
        <end position="1806"/>
    </location>
</feature>
<feature type="compositionally biased region" description="Polar residues" evidence="9">
    <location>
        <begin position="268"/>
        <end position="285"/>
    </location>
</feature>
<accession>A0ABQ5AW37</accession>
<evidence type="ECO:0000256" key="9">
    <source>
        <dbReference type="SAM" id="MobiDB-lite"/>
    </source>
</evidence>
<keyword evidence="3" id="KW-0548">Nucleotidyltransferase</keyword>
<dbReference type="Gene3D" id="2.40.70.10">
    <property type="entry name" value="Acid Proteases"/>
    <property type="match status" value="1"/>
</dbReference>
<keyword evidence="8" id="KW-0862">Zinc</keyword>
<dbReference type="InterPro" id="IPR043128">
    <property type="entry name" value="Rev_trsase/Diguanyl_cyclase"/>
</dbReference>
<keyword evidence="2" id="KW-0808">Transferase</keyword>
<dbReference type="EC" id="2.7.7.49" evidence="1"/>
<feature type="compositionally biased region" description="Basic and acidic residues" evidence="9">
    <location>
        <begin position="1780"/>
        <end position="1796"/>
    </location>
</feature>
<dbReference type="CDD" id="cd01647">
    <property type="entry name" value="RT_LTR"/>
    <property type="match status" value="1"/>
</dbReference>
<feature type="domain" description="CCHC-type" evidence="10">
    <location>
        <begin position="313"/>
        <end position="328"/>
    </location>
</feature>
<evidence type="ECO:0000256" key="7">
    <source>
        <dbReference type="ARBA" id="ARBA00022918"/>
    </source>
</evidence>
<dbReference type="Pfam" id="PF00098">
    <property type="entry name" value="zf-CCHC"/>
    <property type="match status" value="1"/>
</dbReference>
<feature type="compositionally biased region" description="Low complexity" evidence="9">
    <location>
        <begin position="243"/>
        <end position="260"/>
    </location>
</feature>
<dbReference type="Gene3D" id="4.10.60.10">
    <property type="entry name" value="Zinc finger, CCHC-type"/>
    <property type="match status" value="1"/>
</dbReference>
<dbReference type="InterPro" id="IPR021109">
    <property type="entry name" value="Peptidase_aspartic_dom_sf"/>
</dbReference>
<feature type="compositionally biased region" description="Acidic residues" evidence="9">
    <location>
        <begin position="1533"/>
        <end position="1559"/>
    </location>
</feature>
<evidence type="ECO:0000256" key="1">
    <source>
        <dbReference type="ARBA" id="ARBA00012493"/>
    </source>
</evidence>
<evidence type="ECO:0000259" key="11">
    <source>
        <dbReference type="PROSITE" id="PS50994"/>
    </source>
</evidence>
<feature type="region of interest" description="Disordered" evidence="9">
    <location>
        <begin position="1476"/>
        <end position="1559"/>
    </location>
</feature>
<evidence type="ECO:0000256" key="2">
    <source>
        <dbReference type="ARBA" id="ARBA00022679"/>
    </source>
</evidence>
<feature type="region of interest" description="Disordered" evidence="9">
    <location>
        <begin position="325"/>
        <end position="344"/>
    </location>
</feature>
<dbReference type="InterPro" id="IPR041373">
    <property type="entry name" value="RT_RNaseH"/>
</dbReference>
<evidence type="ECO:0000313" key="12">
    <source>
        <dbReference type="EMBL" id="GJT05309.1"/>
    </source>
</evidence>
<keyword evidence="8" id="KW-0863">Zinc-finger</keyword>
<dbReference type="InterPro" id="IPR001969">
    <property type="entry name" value="Aspartic_peptidase_AS"/>
</dbReference>
<dbReference type="InterPro" id="IPR001878">
    <property type="entry name" value="Znf_CCHC"/>
</dbReference>
<dbReference type="Pfam" id="PF08284">
    <property type="entry name" value="RVP_2"/>
    <property type="match status" value="1"/>
</dbReference>
<feature type="compositionally biased region" description="Basic and acidic residues" evidence="9">
    <location>
        <begin position="192"/>
        <end position="209"/>
    </location>
</feature>
<feature type="compositionally biased region" description="Acidic residues" evidence="9">
    <location>
        <begin position="1485"/>
        <end position="1508"/>
    </location>
</feature>
<feature type="region of interest" description="Disordered" evidence="9">
    <location>
        <begin position="1108"/>
        <end position="1137"/>
    </location>
</feature>
<comment type="caution">
    <text evidence="12">The sequence shown here is derived from an EMBL/GenBank/DDBJ whole genome shotgun (WGS) entry which is preliminary data.</text>
</comment>
<feature type="region of interest" description="Disordered" evidence="9">
    <location>
        <begin position="1750"/>
        <end position="1806"/>
    </location>
</feature>
<feature type="compositionally biased region" description="Basic and acidic residues" evidence="9">
    <location>
        <begin position="1755"/>
        <end position="1766"/>
    </location>
</feature>
<dbReference type="InterPro" id="IPR001584">
    <property type="entry name" value="Integrase_cat-core"/>
</dbReference>